<evidence type="ECO:0000256" key="5">
    <source>
        <dbReference type="ARBA" id="ARBA00022725"/>
    </source>
</evidence>
<evidence type="ECO:0000256" key="3">
    <source>
        <dbReference type="ARBA" id="ARBA00022606"/>
    </source>
</evidence>
<keyword evidence="7 10" id="KW-0472">Membrane</keyword>
<dbReference type="EMBL" id="SGBU01000019">
    <property type="protein sequence ID" value="KAF3054552.1"/>
    <property type="molecule type" value="Genomic_DNA"/>
</dbReference>
<keyword evidence="12" id="KW-1185">Reference proteome</keyword>
<evidence type="ECO:0000256" key="2">
    <source>
        <dbReference type="ARBA" id="ARBA00022475"/>
    </source>
</evidence>
<feature type="transmembrane region" description="Helical" evidence="10">
    <location>
        <begin position="157"/>
        <end position="177"/>
    </location>
</feature>
<evidence type="ECO:0000256" key="7">
    <source>
        <dbReference type="ARBA" id="ARBA00023136"/>
    </source>
</evidence>
<evidence type="ECO:0000313" key="12">
    <source>
        <dbReference type="Proteomes" id="UP000479987"/>
    </source>
</evidence>
<dbReference type="GO" id="GO:0007165">
    <property type="term" value="P:signal transduction"/>
    <property type="evidence" value="ECO:0007669"/>
    <property type="project" value="UniProtKB-KW"/>
</dbReference>
<evidence type="ECO:0000256" key="6">
    <source>
        <dbReference type="ARBA" id="ARBA00022989"/>
    </source>
</evidence>
<dbReference type="AlphaFoldDB" id="A0A6G1LPR2"/>
<feature type="transmembrane region" description="Helical" evidence="10">
    <location>
        <begin position="37"/>
        <end position="55"/>
    </location>
</feature>
<reference evidence="11 12" key="1">
    <citation type="submission" date="2019-08" db="EMBL/GenBank/DDBJ databases">
        <title>High quality draft denovo assembly of Nylanderia fulva.</title>
        <authorList>
            <person name="Vargo E.L."/>
            <person name="Tarone A.M."/>
            <person name="Konganti K.R."/>
        </authorList>
    </citation>
    <scope>NUCLEOTIDE SEQUENCE [LARGE SCALE GENOMIC DNA]</scope>
    <source>
        <strain evidence="11">TAMU-Nful-2015</strain>
        <tissue evidence="11">Whole body</tissue>
    </source>
</reference>
<protein>
    <recommendedName>
        <fullName evidence="10">Odorant receptor</fullName>
    </recommendedName>
</protein>
<dbReference type="PANTHER" id="PTHR21137:SF35">
    <property type="entry name" value="ODORANT RECEPTOR 19A-RELATED"/>
    <property type="match status" value="1"/>
</dbReference>
<dbReference type="InterPro" id="IPR004117">
    <property type="entry name" value="7tm6_olfct_rcpt"/>
</dbReference>
<evidence type="ECO:0000256" key="9">
    <source>
        <dbReference type="ARBA" id="ARBA00023224"/>
    </source>
</evidence>
<dbReference type="PANTHER" id="PTHR21137">
    <property type="entry name" value="ODORANT RECEPTOR"/>
    <property type="match status" value="1"/>
</dbReference>
<keyword evidence="5 10" id="KW-0552">Olfaction</keyword>
<accession>A0A6G1LPR2</accession>
<gene>
    <name evidence="11" type="primary">Or-008</name>
    <name evidence="11" type="synonym">Nful_v1.0-Or-008</name>
    <name evidence="11" type="ORF">NFUL_NFUL000076</name>
</gene>
<comment type="caution">
    <text evidence="11">The sequence shown here is derived from an EMBL/GenBank/DDBJ whole genome shotgun (WGS) entry which is preliminary data.</text>
</comment>
<sequence length="370" mass="43494">MHVLNLTFSIVTFVGCFRPLSWTSLFKRVIYNLYRSFIITLLYTFVFLQFLDIVFNVDNPDDFTDNLYMMLNVSVSGYKLLIMWINYTNVAILINKLNEQPFKPQDLGELEIRQKYDKLIRMNTLRYTILIETSWSCTGLTSLLADFRHRRLTYRSYVIYDYSSYMVFCIMYAHQFLSTFYCATVNVACDTLICGLLMHVCCQIEILEYRLKKLMTDQNILNYCIQHHNSIFEFASLINTRFSQIIGFQFMTSTLIICSNLFQLSKLSLSAESISLVVYTCCMLTQIFIYCWFGHKVKTKSVKLADMIYQMEWPILKNSIKKDLIMIIQRATIPIEFVSAHVISLNLNSFVSLLKLSYSVYNLLIQMQEK</sequence>
<comment type="similarity">
    <text evidence="10">Belongs to the insect chemoreceptor superfamily. Heteromeric odorant receptor channel (TC 1.A.69) family.</text>
</comment>
<evidence type="ECO:0000256" key="4">
    <source>
        <dbReference type="ARBA" id="ARBA00022692"/>
    </source>
</evidence>
<feature type="transmembrane region" description="Helical" evidence="10">
    <location>
        <begin position="183"/>
        <end position="207"/>
    </location>
</feature>
<comment type="subcellular location">
    <subcellularLocation>
        <location evidence="1 10">Cell membrane</location>
        <topology evidence="1 10">Multi-pass membrane protein</topology>
    </subcellularLocation>
</comment>
<dbReference type="GO" id="GO:0005549">
    <property type="term" value="F:odorant binding"/>
    <property type="evidence" value="ECO:0007669"/>
    <property type="project" value="InterPro"/>
</dbReference>
<dbReference type="Pfam" id="PF02949">
    <property type="entry name" value="7tm_6"/>
    <property type="match status" value="1"/>
</dbReference>
<feature type="transmembrane region" description="Helical" evidence="10">
    <location>
        <begin position="245"/>
        <end position="262"/>
    </location>
</feature>
<organism evidence="11 12">
    <name type="scientific">Nylanderia fulva</name>
    <dbReference type="NCBI Taxonomy" id="613905"/>
    <lineage>
        <taxon>Eukaryota</taxon>
        <taxon>Metazoa</taxon>
        <taxon>Ecdysozoa</taxon>
        <taxon>Arthropoda</taxon>
        <taxon>Hexapoda</taxon>
        <taxon>Insecta</taxon>
        <taxon>Pterygota</taxon>
        <taxon>Neoptera</taxon>
        <taxon>Endopterygota</taxon>
        <taxon>Hymenoptera</taxon>
        <taxon>Apocrita</taxon>
        <taxon>Aculeata</taxon>
        <taxon>Formicoidea</taxon>
        <taxon>Formicidae</taxon>
        <taxon>Formicinae</taxon>
        <taxon>Nylanderia</taxon>
    </lineage>
</organism>
<dbReference type="OrthoDB" id="6597368at2759"/>
<evidence type="ECO:0000256" key="8">
    <source>
        <dbReference type="ARBA" id="ARBA00023170"/>
    </source>
</evidence>
<keyword evidence="6 10" id="KW-1133">Transmembrane helix</keyword>
<evidence type="ECO:0000313" key="11">
    <source>
        <dbReference type="EMBL" id="KAF3054552.1"/>
    </source>
</evidence>
<dbReference type="Proteomes" id="UP000479987">
    <property type="component" value="Unassembled WGS sequence"/>
</dbReference>
<feature type="transmembrane region" description="Helical" evidence="10">
    <location>
        <begin position="6"/>
        <end position="25"/>
    </location>
</feature>
<keyword evidence="3 10" id="KW-0716">Sensory transduction</keyword>
<keyword evidence="8 10" id="KW-0675">Receptor</keyword>
<keyword evidence="4 10" id="KW-0812">Transmembrane</keyword>
<proteinExistence type="inferred from homology"/>
<feature type="transmembrane region" description="Helical" evidence="10">
    <location>
        <begin position="67"/>
        <end position="87"/>
    </location>
</feature>
<evidence type="ECO:0000256" key="1">
    <source>
        <dbReference type="ARBA" id="ARBA00004651"/>
    </source>
</evidence>
<keyword evidence="9 10" id="KW-0807">Transducer</keyword>
<feature type="transmembrane region" description="Helical" evidence="10">
    <location>
        <begin position="274"/>
        <end position="293"/>
    </location>
</feature>
<keyword evidence="2" id="KW-1003">Cell membrane</keyword>
<name>A0A6G1LPR2_9HYME</name>
<dbReference type="GO" id="GO:0004984">
    <property type="term" value="F:olfactory receptor activity"/>
    <property type="evidence" value="ECO:0007669"/>
    <property type="project" value="InterPro"/>
</dbReference>
<dbReference type="GO" id="GO:0005886">
    <property type="term" value="C:plasma membrane"/>
    <property type="evidence" value="ECO:0007669"/>
    <property type="project" value="UniProtKB-SubCell"/>
</dbReference>
<evidence type="ECO:0000256" key="10">
    <source>
        <dbReference type="RuleBase" id="RU351113"/>
    </source>
</evidence>